<dbReference type="PROSITE" id="PS50931">
    <property type="entry name" value="HTH_LYSR"/>
    <property type="match status" value="1"/>
</dbReference>
<dbReference type="OrthoDB" id="5723059at2"/>
<gene>
    <name evidence="6" type="ORF">SAMN05216605_109198</name>
</gene>
<dbReference type="FunFam" id="1.10.10.10:FF:000001">
    <property type="entry name" value="LysR family transcriptional regulator"/>
    <property type="match status" value="1"/>
</dbReference>
<keyword evidence="7" id="KW-1185">Reference proteome</keyword>
<dbReference type="AlphaFoldDB" id="A0A1G8GN47"/>
<dbReference type="SUPFAM" id="SSF46785">
    <property type="entry name" value="Winged helix' DNA-binding domain"/>
    <property type="match status" value="1"/>
</dbReference>
<keyword evidence="3 6" id="KW-0238">DNA-binding</keyword>
<dbReference type="PANTHER" id="PTHR30579:SF7">
    <property type="entry name" value="HTH-TYPE TRANSCRIPTIONAL REGULATOR LRHA-RELATED"/>
    <property type="match status" value="1"/>
</dbReference>
<sequence>MFDLELLHTFVSVVDAGGFTKAGERVNRTQSTVSQQIRKLEEQLGRPLLLRQRASKHIELTEDGERLMGYARRLVALSLEAHSVLCRSDDTGVVKLGVPEDFDVQRLMTLLSGFAQQHPRIRLDTVNGLSVDLHARLEAREIDLALVKRDLPSRQAKRDEPALASWPEQVNWVAGREVRVIEDPVPLVVYPQGCIYRNRIVHALESSGRRWRVAFASQSLVGIQAAVSAGLGISLLPASAMLADHRLLNEEEGFAPVPASELALIAGNRLLTDVQRTLVTYMKQAMAAN</sequence>
<evidence type="ECO:0000313" key="6">
    <source>
        <dbReference type="EMBL" id="SDH95804.1"/>
    </source>
</evidence>
<keyword evidence="4" id="KW-0804">Transcription</keyword>
<name>A0A1G8GN47_9PSED</name>
<dbReference type="InterPro" id="IPR050176">
    <property type="entry name" value="LTTR"/>
</dbReference>
<dbReference type="STRING" id="89065.SAMN05216605_109198"/>
<dbReference type="SUPFAM" id="SSF53850">
    <property type="entry name" value="Periplasmic binding protein-like II"/>
    <property type="match status" value="1"/>
</dbReference>
<dbReference type="PANTHER" id="PTHR30579">
    <property type="entry name" value="TRANSCRIPTIONAL REGULATOR"/>
    <property type="match status" value="1"/>
</dbReference>
<evidence type="ECO:0000256" key="3">
    <source>
        <dbReference type="ARBA" id="ARBA00023125"/>
    </source>
</evidence>
<dbReference type="GO" id="GO:0003677">
    <property type="term" value="F:DNA binding"/>
    <property type="evidence" value="ECO:0007669"/>
    <property type="project" value="UniProtKB-KW"/>
</dbReference>
<reference evidence="7" key="1">
    <citation type="submission" date="2016-10" db="EMBL/GenBank/DDBJ databases">
        <authorList>
            <person name="Varghese N."/>
            <person name="Submissions S."/>
        </authorList>
    </citation>
    <scope>NUCLEOTIDE SEQUENCE [LARGE SCALE GENOMIC DNA]</scope>
    <source>
        <strain evidence="7">ATCC 700689</strain>
    </source>
</reference>
<evidence type="ECO:0000256" key="1">
    <source>
        <dbReference type="ARBA" id="ARBA00009437"/>
    </source>
</evidence>
<evidence type="ECO:0000256" key="2">
    <source>
        <dbReference type="ARBA" id="ARBA00023015"/>
    </source>
</evidence>
<dbReference type="EMBL" id="FNCO01000009">
    <property type="protein sequence ID" value="SDH95804.1"/>
    <property type="molecule type" value="Genomic_DNA"/>
</dbReference>
<dbReference type="GO" id="GO:0003700">
    <property type="term" value="F:DNA-binding transcription factor activity"/>
    <property type="evidence" value="ECO:0007669"/>
    <property type="project" value="InterPro"/>
</dbReference>
<protein>
    <submittedName>
        <fullName evidence="6">DNA-binding transcriptional regulator, LysR family</fullName>
    </submittedName>
</protein>
<dbReference type="Pfam" id="PF00126">
    <property type="entry name" value="HTH_1"/>
    <property type="match status" value="1"/>
</dbReference>
<evidence type="ECO:0000256" key="4">
    <source>
        <dbReference type="ARBA" id="ARBA00023163"/>
    </source>
</evidence>
<organism evidence="6 7">
    <name type="scientific">Pseudomonas abietaniphila</name>
    <dbReference type="NCBI Taxonomy" id="89065"/>
    <lineage>
        <taxon>Bacteria</taxon>
        <taxon>Pseudomonadati</taxon>
        <taxon>Pseudomonadota</taxon>
        <taxon>Gammaproteobacteria</taxon>
        <taxon>Pseudomonadales</taxon>
        <taxon>Pseudomonadaceae</taxon>
        <taxon>Pseudomonas</taxon>
    </lineage>
</organism>
<accession>A0A1G8GN47</accession>
<dbReference type="Gene3D" id="3.40.190.10">
    <property type="entry name" value="Periplasmic binding protein-like II"/>
    <property type="match status" value="2"/>
</dbReference>
<dbReference type="Proteomes" id="UP000182894">
    <property type="component" value="Unassembled WGS sequence"/>
</dbReference>
<dbReference type="RefSeq" id="WP_074754322.1">
    <property type="nucleotide sequence ID" value="NZ_FNCO01000009.1"/>
</dbReference>
<comment type="similarity">
    <text evidence="1">Belongs to the LysR transcriptional regulatory family.</text>
</comment>
<dbReference type="InterPro" id="IPR036390">
    <property type="entry name" value="WH_DNA-bd_sf"/>
</dbReference>
<dbReference type="InterPro" id="IPR000847">
    <property type="entry name" value="LysR_HTH_N"/>
</dbReference>
<dbReference type="InterPro" id="IPR036388">
    <property type="entry name" value="WH-like_DNA-bd_sf"/>
</dbReference>
<dbReference type="Gene3D" id="1.10.10.10">
    <property type="entry name" value="Winged helix-like DNA-binding domain superfamily/Winged helix DNA-binding domain"/>
    <property type="match status" value="1"/>
</dbReference>
<keyword evidence="2" id="KW-0805">Transcription regulation</keyword>
<proteinExistence type="inferred from homology"/>
<dbReference type="Pfam" id="PF03466">
    <property type="entry name" value="LysR_substrate"/>
    <property type="match status" value="1"/>
</dbReference>
<evidence type="ECO:0000259" key="5">
    <source>
        <dbReference type="PROSITE" id="PS50931"/>
    </source>
</evidence>
<evidence type="ECO:0000313" key="7">
    <source>
        <dbReference type="Proteomes" id="UP000182894"/>
    </source>
</evidence>
<dbReference type="PRINTS" id="PR00039">
    <property type="entry name" value="HTHLYSR"/>
</dbReference>
<dbReference type="InterPro" id="IPR005119">
    <property type="entry name" value="LysR_subst-bd"/>
</dbReference>
<feature type="domain" description="HTH lysR-type" evidence="5">
    <location>
        <begin position="2"/>
        <end position="61"/>
    </location>
</feature>